<reference evidence="3" key="1">
    <citation type="submission" date="2016-10" db="EMBL/GenBank/DDBJ databases">
        <authorList>
            <person name="Varghese N."/>
            <person name="Submissions S."/>
        </authorList>
    </citation>
    <scope>NUCLEOTIDE SEQUENCE [LARGE SCALE GENOMIC DNA]</scope>
    <source>
        <strain evidence="3">DSM 22361</strain>
    </source>
</reference>
<evidence type="ECO:0008006" key="4">
    <source>
        <dbReference type="Google" id="ProtNLM"/>
    </source>
</evidence>
<dbReference type="Pfam" id="PF16022">
    <property type="entry name" value="DUF4783"/>
    <property type="match status" value="1"/>
</dbReference>
<keyword evidence="1" id="KW-1133">Transmembrane helix</keyword>
<protein>
    <recommendedName>
        <fullName evidence="4">DUF4783 domain-containing protein</fullName>
    </recommendedName>
</protein>
<keyword evidence="1" id="KW-0472">Membrane</keyword>
<organism evidence="2 3">
    <name type="scientific">Sphingobacterium lactis</name>
    <dbReference type="NCBI Taxonomy" id="797291"/>
    <lineage>
        <taxon>Bacteria</taxon>
        <taxon>Pseudomonadati</taxon>
        <taxon>Bacteroidota</taxon>
        <taxon>Sphingobacteriia</taxon>
        <taxon>Sphingobacteriales</taxon>
        <taxon>Sphingobacteriaceae</taxon>
        <taxon>Sphingobacterium</taxon>
    </lineage>
</organism>
<feature type="transmembrane region" description="Helical" evidence="1">
    <location>
        <begin position="7"/>
        <end position="30"/>
    </location>
</feature>
<name>A0A1H5U1A1_9SPHI</name>
<evidence type="ECO:0000313" key="2">
    <source>
        <dbReference type="EMBL" id="SEF68816.1"/>
    </source>
</evidence>
<dbReference type="EMBL" id="FNUT01000002">
    <property type="protein sequence ID" value="SEF68816.1"/>
    <property type="molecule type" value="Genomic_DNA"/>
</dbReference>
<accession>A0A1H5U1A1</accession>
<dbReference type="OrthoDB" id="1524766at2"/>
<evidence type="ECO:0000256" key="1">
    <source>
        <dbReference type="SAM" id="Phobius"/>
    </source>
</evidence>
<dbReference type="InterPro" id="IPR031977">
    <property type="entry name" value="DUF4783"/>
</dbReference>
<gene>
    <name evidence="2" type="ORF">SAMN05421877_102147</name>
</gene>
<keyword evidence="1" id="KW-0812">Transmembrane</keyword>
<evidence type="ECO:0000313" key="3">
    <source>
        <dbReference type="Proteomes" id="UP000236731"/>
    </source>
</evidence>
<dbReference type="RefSeq" id="WP_103905174.1">
    <property type="nucleotide sequence ID" value="NZ_CP049246.1"/>
</dbReference>
<dbReference type="AlphaFoldDB" id="A0A1H5U1A1"/>
<sequence>MLQQVKGFKVIIAQIAIMVMLFPMVAFANWQGDVGSQLLTALKSNNSKNVGNFFGQNVSLSIKNESGYYSKFQAEVILGDFFRTTKATDVKQVQRTGKNSSNFYIVYQMATGQGSYRVFVKFTQVGGDALITELRIE</sequence>
<keyword evidence="3" id="KW-1185">Reference proteome</keyword>
<proteinExistence type="predicted"/>
<dbReference type="Gene3D" id="3.10.450.50">
    <property type="match status" value="1"/>
</dbReference>
<dbReference type="Proteomes" id="UP000236731">
    <property type="component" value="Unassembled WGS sequence"/>
</dbReference>